<reference evidence="2 3" key="1">
    <citation type="submission" date="2020-06" db="EMBL/GenBank/DDBJ databases">
        <title>Schlegella sp. ID0723 isolated from air conditioner.</title>
        <authorList>
            <person name="Kim D.Y."/>
            <person name="Kim D.-U."/>
        </authorList>
    </citation>
    <scope>NUCLEOTIDE SEQUENCE [LARGE SCALE GENOMIC DNA]</scope>
    <source>
        <strain evidence="2 3">ID0723</strain>
    </source>
</reference>
<dbReference type="Pfam" id="PF06122">
    <property type="entry name" value="TraH"/>
    <property type="match status" value="1"/>
</dbReference>
<dbReference type="AlphaFoldDB" id="A0A7Y6NSI3"/>
<evidence type="ECO:0000313" key="3">
    <source>
        <dbReference type="Proteomes" id="UP000529637"/>
    </source>
</evidence>
<organism evidence="2 3">
    <name type="scientific">Piscinibacter koreensis</name>
    <dbReference type="NCBI Taxonomy" id="2742824"/>
    <lineage>
        <taxon>Bacteria</taxon>
        <taxon>Pseudomonadati</taxon>
        <taxon>Pseudomonadota</taxon>
        <taxon>Betaproteobacteria</taxon>
        <taxon>Burkholderiales</taxon>
        <taxon>Sphaerotilaceae</taxon>
        <taxon>Piscinibacter</taxon>
    </lineage>
</organism>
<gene>
    <name evidence="2" type="ORF">HQN59_22565</name>
</gene>
<evidence type="ECO:0000256" key="1">
    <source>
        <dbReference type="SAM" id="SignalP"/>
    </source>
</evidence>
<dbReference type="RefSeq" id="WP_176071401.1">
    <property type="nucleotide sequence ID" value="NZ_JABWMJ010000014.1"/>
</dbReference>
<keyword evidence="1" id="KW-0732">Signal</keyword>
<feature type="chain" id="PRO_5031298851" evidence="1">
    <location>
        <begin position="29"/>
        <end position="478"/>
    </location>
</feature>
<proteinExistence type="predicted"/>
<accession>A0A7Y6NSI3</accession>
<dbReference type="EMBL" id="JABWMJ010000014">
    <property type="protein sequence ID" value="NUZ08536.1"/>
    <property type="molecule type" value="Genomic_DNA"/>
</dbReference>
<keyword evidence="3" id="KW-1185">Reference proteome</keyword>
<name>A0A7Y6NSI3_9BURK</name>
<feature type="signal peptide" evidence="1">
    <location>
        <begin position="1"/>
        <end position="28"/>
    </location>
</feature>
<dbReference type="Proteomes" id="UP000529637">
    <property type="component" value="Unassembled WGS sequence"/>
</dbReference>
<evidence type="ECO:0000313" key="2">
    <source>
        <dbReference type="EMBL" id="NUZ08536.1"/>
    </source>
</evidence>
<comment type="caution">
    <text evidence="2">The sequence shown here is derived from an EMBL/GenBank/DDBJ whole genome shotgun (WGS) entry which is preliminary data.</text>
</comment>
<sequence length="478" mass="51540">MSARIMLRKLIAVLVAYALALASPLTYAGDLNAEVNTMFNNLGAIGNYTAPGAFKGQTFNTYTGGNLYLRSPNKTYQLAAIQFPTAKGGCGGIDLFGGSFSHISATEFRNMLRNITAALPGIAFQLALEAVSPLLGGLTKWAKGLETWINNARINSCETATALVSSAAEAVGYDSQRACAKLAMQMGMETDIDSAMRRCASDSPSILASARTSADANIAAQAPFVGNFTWRALKSIDTLDDPARELVMSIVGAVIFPAEAANRDPEYIGPSITTVAQLLYGQSDAAGGNINLQLLRCNNYTDCDAITRDNTYVHQPLTKKVSDIMQAISDNIRTRTAIPNNSAAVGFVNSTSIPVWRMLSIGNTIPGSGLADMMIGNYREVIAADYAFTFLNQFANVAISALTKQHRLSERQRSLAIQQREDVQKFMGLLQQEQATLYRKVTAVSTVATDMERLERNLRSSMSLHALDMLGYSSRGSK</sequence>
<dbReference type="InterPro" id="IPR010927">
    <property type="entry name" value="T4SS_TraH"/>
</dbReference>
<protein>
    <submittedName>
        <fullName evidence="2">Conjugal transfer protein TraH</fullName>
    </submittedName>
</protein>